<dbReference type="RefSeq" id="WP_075663197.1">
    <property type="nucleotide sequence ID" value="NZ_CP009247.1"/>
</dbReference>
<feature type="active site" description="Phosphocysteine intermediate; for EIIB activity" evidence="11">
    <location>
        <position position="233"/>
    </location>
</feature>
<feature type="domain" description="PTS EIIC type-1" evidence="16">
    <location>
        <begin position="322"/>
        <end position="690"/>
    </location>
</feature>
<evidence type="ECO:0000256" key="10">
    <source>
        <dbReference type="ARBA" id="ARBA00023136"/>
    </source>
</evidence>
<evidence type="ECO:0000256" key="6">
    <source>
        <dbReference type="ARBA" id="ARBA00022683"/>
    </source>
</evidence>
<evidence type="ECO:0000259" key="15">
    <source>
        <dbReference type="PROSITE" id="PS51098"/>
    </source>
</evidence>
<keyword evidence="4" id="KW-0762">Sugar transport</keyword>
<feature type="compositionally biased region" description="Basic and acidic residues" evidence="12">
    <location>
        <begin position="145"/>
        <end position="165"/>
    </location>
</feature>
<feature type="transmembrane region" description="Helical" evidence="13">
    <location>
        <begin position="320"/>
        <end position="341"/>
    </location>
</feature>
<dbReference type="NCBIfam" id="TIGR00830">
    <property type="entry name" value="PTBA"/>
    <property type="match status" value="1"/>
</dbReference>
<feature type="transmembrane region" description="Helical" evidence="13">
    <location>
        <begin position="553"/>
        <end position="573"/>
    </location>
</feature>
<evidence type="ECO:0000256" key="3">
    <source>
        <dbReference type="ARBA" id="ARBA00022475"/>
    </source>
</evidence>
<dbReference type="STRING" id="1437875.CFRA_01885"/>
<dbReference type="PROSITE" id="PS51098">
    <property type="entry name" value="PTS_EIIB_TYPE_1"/>
    <property type="match status" value="1"/>
</dbReference>
<evidence type="ECO:0000256" key="12">
    <source>
        <dbReference type="SAM" id="MobiDB-lite"/>
    </source>
</evidence>
<keyword evidence="5" id="KW-0808">Transferase</keyword>
<dbReference type="Gene3D" id="2.70.70.10">
    <property type="entry name" value="Glucose Permease (Domain IIA)"/>
    <property type="match status" value="1"/>
</dbReference>
<dbReference type="GO" id="GO:0005886">
    <property type="term" value="C:plasma membrane"/>
    <property type="evidence" value="ECO:0007669"/>
    <property type="project" value="UniProtKB-SubCell"/>
</dbReference>
<feature type="domain" description="PTS EIIB type-1" evidence="15">
    <location>
        <begin position="211"/>
        <end position="293"/>
    </location>
</feature>
<dbReference type="Pfam" id="PF00367">
    <property type="entry name" value="PTS_EIIB"/>
    <property type="match status" value="1"/>
</dbReference>
<dbReference type="InterPro" id="IPR011055">
    <property type="entry name" value="Dup_hybrid_motif"/>
</dbReference>
<dbReference type="InterPro" id="IPR036878">
    <property type="entry name" value="Glu_permease_IIB"/>
</dbReference>
<feature type="transmembrane region" description="Helical" evidence="13">
    <location>
        <begin position="655"/>
        <end position="677"/>
    </location>
</feature>
<feature type="compositionally biased region" description="Low complexity" evidence="12">
    <location>
        <begin position="184"/>
        <end position="200"/>
    </location>
</feature>
<feature type="transmembrane region" description="Helical" evidence="13">
    <location>
        <begin position="438"/>
        <end position="456"/>
    </location>
</feature>
<keyword evidence="9 13" id="KW-1133">Transmembrane helix</keyword>
<feature type="region of interest" description="Disordered" evidence="12">
    <location>
        <begin position="134"/>
        <end position="209"/>
    </location>
</feature>
<dbReference type="InterPro" id="IPR001996">
    <property type="entry name" value="PTS_IIB_1"/>
</dbReference>
<accession>A0A1L7CQX2</accession>
<evidence type="ECO:0000259" key="16">
    <source>
        <dbReference type="PROSITE" id="PS51103"/>
    </source>
</evidence>
<evidence type="ECO:0000313" key="17">
    <source>
        <dbReference type="EMBL" id="APT88228.1"/>
    </source>
</evidence>
<protein>
    <submittedName>
        <fullName evidence="17">PTS beta-glucoside transporter subunit IIABC</fullName>
    </submittedName>
</protein>
<dbReference type="InterPro" id="IPR003352">
    <property type="entry name" value="PTS_EIIC"/>
</dbReference>
<dbReference type="SUPFAM" id="SSF51261">
    <property type="entry name" value="Duplicated hybrid motif"/>
    <property type="match status" value="1"/>
</dbReference>
<sequence length="702" mass="72513">MTVVRMPIKGTVTDITEIPDEVFAKKTMGEGFGITGTPGGEVLAPVAGEVVMVAKTGHAVGITDADGLQFIVHLGLDTVELDGAPFEITVAKGDTVEAGDRLGTMDAAAIEDAGKKTDTVVVIANSKKKLDSLEVDEGPAAAGDEVARAHPKGEETAEGPDKIDDAAASGDSDAGAAAAGGAGAAAATDAATGTDGTSASEGRPPELTGHDATAWDIIAGVGGAENIRNVTHCISRVRMYLKDDAKADDDAVGASEGVIETVRAGGQYQVVIGPEVEDVYDAVVARLGGSGDDDAAGAGAEERERPDSVWGWLKWGFSELIGVITGSMIPIIGLLAASGIIKGVLSLLLNFELVDEASPTYAIINAMSDAVFFFLPIFVGYTAAKRLGANPVIVGIIGGVLCYPTLVEMADPENQDPGASTVAGMALNADFFGIPFPLASYSYSIFPVIVAAWLASRLEPWLKKVIPATLRMIFAPLIEVVVVSLAILLVLGPIVMIISTGIASGIQFLYEASPTISGTVIGGLYQGLVIFGLHWAVIPLVAQDLALTGHSYLNAIISATMVAQGGAALGVLVRTKLAQIKTLAAPATISALCSVTEPAMYGINLKYGRVFLMGSIGGACGGLLTGLFNVNMWGFTGSVIGFTSFVNPDGLDSSFWGYLLATGTSLAVAFALTYFFGFRDSDVDKGKDVKKVRLGHREPVQR</sequence>
<feature type="transmembrane region" description="Helical" evidence="13">
    <location>
        <begin position="468"/>
        <end position="488"/>
    </location>
</feature>
<dbReference type="PANTHER" id="PTHR30175:SF1">
    <property type="entry name" value="PTS SYSTEM ARBUTIN-, CELLOBIOSE-, AND SALICIN-SPECIFIC EIIBC COMPONENT-RELATED"/>
    <property type="match status" value="1"/>
</dbReference>
<dbReference type="GO" id="GO:0016301">
    <property type="term" value="F:kinase activity"/>
    <property type="evidence" value="ECO:0007669"/>
    <property type="project" value="UniProtKB-KW"/>
</dbReference>
<keyword evidence="6" id="KW-0598">Phosphotransferase system</keyword>
<dbReference type="PROSITE" id="PS51103">
    <property type="entry name" value="PTS_EIIC_TYPE_1"/>
    <property type="match status" value="1"/>
</dbReference>
<evidence type="ECO:0000256" key="9">
    <source>
        <dbReference type="ARBA" id="ARBA00022989"/>
    </source>
</evidence>
<evidence type="ECO:0000256" key="7">
    <source>
        <dbReference type="ARBA" id="ARBA00022692"/>
    </source>
</evidence>
<keyword evidence="3" id="KW-1003">Cell membrane</keyword>
<feature type="compositionally biased region" description="Low complexity" evidence="12">
    <location>
        <begin position="166"/>
        <end position="177"/>
    </location>
</feature>
<dbReference type="InterPro" id="IPR050558">
    <property type="entry name" value="PTS_Sugar-Specific_Components"/>
</dbReference>
<proteinExistence type="predicted"/>
<dbReference type="Pfam" id="PF00358">
    <property type="entry name" value="PTS_EIIA_1"/>
    <property type="match status" value="1"/>
</dbReference>
<evidence type="ECO:0000259" key="14">
    <source>
        <dbReference type="PROSITE" id="PS51093"/>
    </source>
</evidence>
<keyword evidence="8" id="KW-0418">Kinase</keyword>
<keyword evidence="7 13" id="KW-0812">Transmembrane</keyword>
<dbReference type="InterPro" id="IPR013013">
    <property type="entry name" value="PTS_EIIC_1"/>
</dbReference>
<gene>
    <name evidence="17" type="ORF">CFRA_01885</name>
</gene>
<dbReference type="PROSITE" id="PS51093">
    <property type="entry name" value="PTS_EIIA_TYPE_1"/>
    <property type="match status" value="1"/>
</dbReference>
<feature type="domain" description="PTS EIIA type-1" evidence="14">
    <location>
        <begin position="20"/>
        <end position="125"/>
    </location>
</feature>
<dbReference type="GO" id="GO:0009401">
    <property type="term" value="P:phosphoenolpyruvate-dependent sugar phosphotransferase system"/>
    <property type="evidence" value="ECO:0007669"/>
    <property type="project" value="UniProtKB-KW"/>
</dbReference>
<evidence type="ECO:0000256" key="8">
    <source>
        <dbReference type="ARBA" id="ARBA00022777"/>
    </source>
</evidence>
<evidence type="ECO:0000256" key="1">
    <source>
        <dbReference type="ARBA" id="ARBA00004651"/>
    </source>
</evidence>
<dbReference type="AlphaFoldDB" id="A0A1L7CQX2"/>
<evidence type="ECO:0000256" key="5">
    <source>
        <dbReference type="ARBA" id="ARBA00022679"/>
    </source>
</evidence>
<keyword evidence="2" id="KW-0813">Transport</keyword>
<dbReference type="GO" id="GO:0008982">
    <property type="term" value="F:protein-N(PI)-phosphohistidine-sugar phosphotransferase activity"/>
    <property type="evidence" value="ECO:0007669"/>
    <property type="project" value="InterPro"/>
</dbReference>
<evidence type="ECO:0000256" key="4">
    <source>
        <dbReference type="ARBA" id="ARBA00022597"/>
    </source>
</evidence>
<dbReference type="GO" id="GO:0015771">
    <property type="term" value="P:trehalose transport"/>
    <property type="evidence" value="ECO:0007669"/>
    <property type="project" value="TreeGrafter"/>
</dbReference>
<dbReference type="Gene3D" id="3.30.1360.60">
    <property type="entry name" value="Glucose permease domain IIB"/>
    <property type="match status" value="1"/>
</dbReference>
<evidence type="ECO:0000313" key="18">
    <source>
        <dbReference type="Proteomes" id="UP000185434"/>
    </source>
</evidence>
<name>A0A1L7CQX2_9CORY</name>
<dbReference type="SUPFAM" id="SSF55604">
    <property type="entry name" value="Glucose permease domain IIB"/>
    <property type="match status" value="1"/>
</dbReference>
<dbReference type="EMBL" id="CP009247">
    <property type="protein sequence ID" value="APT88228.1"/>
    <property type="molecule type" value="Genomic_DNA"/>
</dbReference>
<evidence type="ECO:0000256" key="11">
    <source>
        <dbReference type="PROSITE-ProRule" id="PRU00421"/>
    </source>
</evidence>
<dbReference type="OrthoDB" id="9797715at2"/>
<dbReference type="Proteomes" id="UP000185434">
    <property type="component" value="Chromosome"/>
</dbReference>
<dbReference type="PANTHER" id="PTHR30175">
    <property type="entry name" value="PHOSPHOTRANSFERASE SYSTEM TRANSPORT PROTEIN"/>
    <property type="match status" value="1"/>
</dbReference>
<evidence type="ECO:0000256" key="13">
    <source>
        <dbReference type="SAM" id="Phobius"/>
    </source>
</evidence>
<feature type="transmembrane region" description="Helical" evidence="13">
    <location>
        <begin position="361"/>
        <end position="381"/>
    </location>
</feature>
<dbReference type="GO" id="GO:0090589">
    <property type="term" value="F:protein-phosphocysteine-trehalose phosphotransferase system transporter activity"/>
    <property type="evidence" value="ECO:0007669"/>
    <property type="project" value="TreeGrafter"/>
</dbReference>
<dbReference type="InterPro" id="IPR001127">
    <property type="entry name" value="PTS_EIIA_1_perm"/>
</dbReference>
<keyword evidence="10 13" id="KW-0472">Membrane</keyword>
<feature type="transmembrane region" description="Helical" evidence="13">
    <location>
        <begin position="522"/>
        <end position="541"/>
    </location>
</feature>
<keyword evidence="18" id="KW-1185">Reference proteome</keyword>
<dbReference type="Pfam" id="PF02378">
    <property type="entry name" value="PTS_EIIC"/>
    <property type="match status" value="1"/>
</dbReference>
<evidence type="ECO:0000256" key="2">
    <source>
        <dbReference type="ARBA" id="ARBA00022448"/>
    </source>
</evidence>
<dbReference type="KEGG" id="cfk:CFRA_01885"/>
<comment type="subcellular location">
    <subcellularLocation>
        <location evidence="1">Cell membrane</location>
        <topology evidence="1">Multi-pass membrane protein</topology>
    </subcellularLocation>
</comment>
<organism evidence="17 18">
    <name type="scientific">Corynebacterium frankenforstense DSM 45800</name>
    <dbReference type="NCBI Taxonomy" id="1437875"/>
    <lineage>
        <taxon>Bacteria</taxon>
        <taxon>Bacillati</taxon>
        <taxon>Actinomycetota</taxon>
        <taxon>Actinomycetes</taxon>
        <taxon>Mycobacteriales</taxon>
        <taxon>Corynebacteriaceae</taxon>
        <taxon>Corynebacterium</taxon>
    </lineage>
</organism>
<dbReference type="PROSITE" id="PS00371">
    <property type="entry name" value="PTS_EIIA_TYPE_1_HIS"/>
    <property type="match status" value="1"/>
</dbReference>
<dbReference type="InterPro" id="IPR018113">
    <property type="entry name" value="PTrfase_EIIB_Cys"/>
</dbReference>
<reference evidence="17 18" key="1">
    <citation type="submission" date="2014-08" db="EMBL/GenBank/DDBJ databases">
        <title>Complete genome sequence of Corynebacterium frankenforstense ST18(T) (=DSM 45800(T)), isolated from raw cow milk.</title>
        <authorList>
            <person name="Ruckert C."/>
            <person name="Albersmeier A."/>
            <person name="Winkler A."/>
            <person name="Lipski A."/>
            <person name="Kalinowski J."/>
        </authorList>
    </citation>
    <scope>NUCLEOTIDE SEQUENCE [LARGE SCALE GENOMIC DNA]</scope>
    <source>
        <strain evidence="17 18">ST18</strain>
    </source>
</reference>
<feature type="transmembrane region" description="Helical" evidence="13">
    <location>
        <begin position="388"/>
        <end position="406"/>
    </location>
</feature>
<feature type="transmembrane region" description="Helical" evidence="13">
    <location>
        <begin position="610"/>
        <end position="635"/>
    </location>
</feature>